<evidence type="ECO:0000256" key="1">
    <source>
        <dbReference type="SAM" id="MobiDB-lite"/>
    </source>
</evidence>
<protein>
    <submittedName>
        <fullName evidence="3">Uncharacterized protein</fullName>
    </submittedName>
</protein>
<organism evidence="3 4">
    <name type="scientific">Tegillarca granosa</name>
    <name type="common">Malaysian cockle</name>
    <name type="synonym">Anadara granosa</name>
    <dbReference type="NCBI Taxonomy" id="220873"/>
    <lineage>
        <taxon>Eukaryota</taxon>
        <taxon>Metazoa</taxon>
        <taxon>Spiralia</taxon>
        <taxon>Lophotrochozoa</taxon>
        <taxon>Mollusca</taxon>
        <taxon>Bivalvia</taxon>
        <taxon>Autobranchia</taxon>
        <taxon>Pteriomorphia</taxon>
        <taxon>Arcoida</taxon>
        <taxon>Arcoidea</taxon>
        <taxon>Arcidae</taxon>
        <taxon>Tegillarca</taxon>
    </lineage>
</organism>
<evidence type="ECO:0000313" key="3">
    <source>
        <dbReference type="EMBL" id="KAJ8308870.1"/>
    </source>
</evidence>
<keyword evidence="2" id="KW-1133">Transmembrane helix</keyword>
<reference evidence="3 4" key="1">
    <citation type="submission" date="2022-12" db="EMBL/GenBank/DDBJ databases">
        <title>Chromosome-level genome of Tegillarca granosa.</title>
        <authorList>
            <person name="Kim J."/>
        </authorList>
    </citation>
    <scope>NUCLEOTIDE SEQUENCE [LARGE SCALE GENOMIC DNA]</scope>
    <source>
        <strain evidence="3">Teg-2019</strain>
        <tissue evidence="3">Adductor muscle</tissue>
    </source>
</reference>
<accession>A0ABQ9EUL9</accession>
<feature type="region of interest" description="Disordered" evidence="1">
    <location>
        <begin position="93"/>
        <end position="142"/>
    </location>
</feature>
<feature type="transmembrane region" description="Helical" evidence="2">
    <location>
        <begin position="259"/>
        <end position="282"/>
    </location>
</feature>
<dbReference type="EMBL" id="JARBDR010000657">
    <property type="protein sequence ID" value="KAJ8308870.1"/>
    <property type="molecule type" value="Genomic_DNA"/>
</dbReference>
<feature type="compositionally biased region" description="Polar residues" evidence="1">
    <location>
        <begin position="97"/>
        <end position="142"/>
    </location>
</feature>
<keyword evidence="4" id="KW-1185">Reference proteome</keyword>
<comment type="caution">
    <text evidence="3">The sequence shown here is derived from an EMBL/GenBank/DDBJ whole genome shotgun (WGS) entry which is preliminary data.</text>
</comment>
<dbReference type="Proteomes" id="UP001217089">
    <property type="component" value="Unassembled WGS sequence"/>
</dbReference>
<name>A0ABQ9EUL9_TEGGR</name>
<keyword evidence="2" id="KW-0472">Membrane</keyword>
<evidence type="ECO:0000313" key="4">
    <source>
        <dbReference type="Proteomes" id="UP001217089"/>
    </source>
</evidence>
<evidence type="ECO:0000256" key="2">
    <source>
        <dbReference type="SAM" id="Phobius"/>
    </source>
</evidence>
<feature type="transmembrane region" description="Helical" evidence="2">
    <location>
        <begin position="288"/>
        <end position="307"/>
    </location>
</feature>
<feature type="non-terminal residue" evidence="3">
    <location>
        <position position="312"/>
    </location>
</feature>
<sequence>MSVLKLIGKSLFPVIVKMKAMDEPLDEREMARLKKEHPLTCYTEEDLMGLFEGLTGESVKDVLGVIGKDCTLHNLGILVHLVILHANQVGAPKSQPLRESTYTKGTSGSQDLPSCSGTATSSANNTEHGQTDTSSSATSVDNLENRLKEVERRITSVTGRDAESQVEDYLKYDFGLTTQSYSHVLLAALETLVGVAVKVSHKEAEFFSKAYVHCKRYEDNDDLCGLTMKLFGTSEDKKIDNAVADWNKSMKMGNDPVMIYLRGLLVLVRMSGLMVLPPILITSMALCHFIYLILQGVACFVLFIIGVEDQMK</sequence>
<proteinExistence type="predicted"/>
<keyword evidence="2" id="KW-0812">Transmembrane</keyword>
<gene>
    <name evidence="3" type="ORF">KUTeg_013744</name>
</gene>